<evidence type="ECO:0000313" key="4">
    <source>
        <dbReference type="Proteomes" id="UP000800041"/>
    </source>
</evidence>
<feature type="non-terminal residue" evidence="3">
    <location>
        <position position="275"/>
    </location>
</feature>
<evidence type="ECO:0008006" key="5">
    <source>
        <dbReference type="Google" id="ProtNLM"/>
    </source>
</evidence>
<proteinExistence type="inferred from homology"/>
<gene>
    <name evidence="3" type="ORF">K402DRAFT_294859</name>
</gene>
<dbReference type="PANTHER" id="PTHR34598">
    <property type="entry name" value="BLL6449 PROTEIN"/>
    <property type="match status" value="1"/>
</dbReference>
<feature type="non-terminal residue" evidence="3">
    <location>
        <position position="1"/>
    </location>
</feature>
<comment type="similarity">
    <text evidence="2">Belongs to the asaB hydroxylase/desaturase family.</text>
</comment>
<dbReference type="AlphaFoldDB" id="A0A6G1GSY7"/>
<evidence type="ECO:0000313" key="3">
    <source>
        <dbReference type="EMBL" id="KAF1983922.1"/>
    </source>
</evidence>
<dbReference type="Proteomes" id="UP000800041">
    <property type="component" value="Unassembled WGS sequence"/>
</dbReference>
<name>A0A6G1GSY7_9PEZI</name>
<accession>A0A6G1GSY7</accession>
<evidence type="ECO:0000256" key="2">
    <source>
        <dbReference type="ARBA" id="ARBA00023604"/>
    </source>
</evidence>
<dbReference type="GO" id="GO:0016491">
    <property type="term" value="F:oxidoreductase activity"/>
    <property type="evidence" value="ECO:0007669"/>
    <property type="project" value="UniProtKB-KW"/>
</dbReference>
<reference evidence="3" key="1">
    <citation type="journal article" date="2020" name="Stud. Mycol.">
        <title>101 Dothideomycetes genomes: a test case for predicting lifestyles and emergence of pathogens.</title>
        <authorList>
            <person name="Haridas S."/>
            <person name="Albert R."/>
            <person name="Binder M."/>
            <person name="Bloem J."/>
            <person name="Labutti K."/>
            <person name="Salamov A."/>
            <person name="Andreopoulos B."/>
            <person name="Baker S."/>
            <person name="Barry K."/>
            <person name="Bills G."/>
            <person name="Bluhm B."/>
            <person name="Cannon C."/>
            <person name="Castanera R."/>
            <person name="Culley D."/>
            <person name="Daum C."/>
            <person name="Ezra D."/>
            <person name="Gonzalez J."/>
            <person name="Henrissat B."/>
            <person name="Kuo A."/>
            <person name="Liang C."/>
            <person name="Lipzen A."/>
            <person name="Lutzoni F."/>
            <person name="Magnuson J."/>
            <person name="Mondo S."/>
            <person name="Nolan M."/>
            <person name="Ohm R."/>
            <person name="Pangilinan J."/>
            <person name="Park H.-J."/>
            <person name="Ramirez L."/>
            <person name="Alfaro M."/>
            <person name="Sun H."/>
            <person name="Tritt A."/>
            <person name="Yoshinaga Y."/>
            <person name="Zwiers L.-H."/>
            <person name="Turgeon B."/>
            <person name="Goodwin S."/>
            <person name="Spatafora J."/>
            <person name="Crous P."/>
            <person name="Grigoriev I."/>
        </authorList>
    </citation>
    <scope>NUCLEOTIDE SEQUENCE</scope>
    <source>
        <strain evidence="3">CBS 113979</strain>
    </source>
</reference>
<keyword evidence="4" id="KW-1185">Reference proteome</keyword>
<dbReference type="InterPro" id="IPR044053">
    <property type="entry name" value="AsaB-like"/>
</dbReference>
<organism evidence="3 4">
    <name type="scientific">Aulographum hederae CBS 113979</name>
    <dbReference type="NCBI Taxonomy" id="1176131"/>
    <lineage>
        <taxon>Eukaryota</taxon>
        <taxon>Fungi</taxon>
        <taxon>Dikarya</taxon>
        <taxon>Ascomycota</taxon>
        <taxon>Pezizomycotina</taxon>
        <taxon>Dothideomycetes</taxon>
        <taxon>Pleosporomycetidae</taxon>
        <taxon>Aulographales</taxon>
        <taxon>Aulographaceae</taxon>
    </lineage>
</organism>
<dbReference type="PANTHER" id="PTHR34598:SF3">
    <property type="entry name" value="OXIDOREDUCTASE AN1597"/>
    <property type="match status" value="1"/>
</dbReference>
<dbReference type="EMBL" id="ML977171">
    <property type="protein sequence ID" value="KAF1983922.1"/>
    <property type="molecule type" value="Genomic_DNA"/>
</dbReference>
<keyword evidence="1" id="KW-0560">Oxidoreductase</keyword>
<protein>
    <recommendedName>
        <fullName evidence="5">CmcJ-like methyltransferase</fullName>
    </recommendedName>
</protein>
<dbReference type="OrthoDB" id="412788at2759"/>
<dbReference type="NCBIfam" id="NF041278">
    <property type="entry name" value="CmcJ_NvfI_EfuI"/>
    <property type="match status" value="1"/>
</dbReference>
<sequence>DYLERSPAYEQEKPYYFSGSLLPSEEQKRSNLTWERHEASVRDLRGLEAKLNLEEHGFEFFNHVPKANLTDPSDLDVQTYLLEMTALITEKFKAELVLCFNYKARLVRDAVDPTSPEILGTFQNKDRPVFSPHTDQSLDAGHRRAERHMSKEEIATYLNPKYRMRFVNCWRPLTRPVEDCPLAVCDFFSTKDADYRACDRVSREYVGEVYYLHHDPEQKWYWFSRQRPEEVLMFINYDSNPKGGPPYMVHSAFRDPNAAPDAKKRESIECSFMIF</sequence>
<evidence type="ECO:0000256" key="1">
    <source>
        <dbReference type="ARBA" id="ARBA00023002"/>
    </source>
</evidence>